<dbReference type="Proteomes" id="UP000036780">
    <property type="component" value="Unassembled WGS sequence"/>
</dbReference>
<sequence length="127" mass="14698">MEIKVNEQPQRFYLAWEDKWVEVVGHEIKVGNYSFCAIPMPTGVINVSEITTGLKFYELPMNAYVLSKTDTKEKTFEFLEKVGESIRRLIGNTNVFDKQIIQGRKNTEKLLGKKPETENVDIEELIK</sequence>
<dbReference type="EMBL" id="LGTO01000007">
    <property type="protein sequence ID" value="KNE19065.1"/>
    <property type="molecule type" value="Genomic_DNA"/>
</dbReference>
<keyword evidence="2" id="KW-1185">Reference proteome</keyword>
<protein>
    <submittedName>
        <fullName evidence="1">Uncharacterized protein</fullName>
    </submittedName>
</protein>
<reference evidence="2" key="1">
    <citation type="submission" date="2015-07" db="EMBL/GenBank/DDBJ databases">
        <title>Fjat-10053 dsm26.</title>
        <authorList>
            <person name="Liu B."/>
            <person name="Wang J."/>
            <person name="Zhu Y."/>
            <person name="Liu G."/>
            <person name="Chen Q."/>
            <person name="Chen Z."/>
            <person name="Lan J."/>
            <person name="Che J."/>
            <person name="Ge C."/>
            <person name="Shi H."/>
            <person name="Pan Z."/>
            <person name="Liu X."/>
        </authorList>
    </citation>
    <scope>NUCLEOTIDE SEQUENCE [LARGE SCALE GENOMIC DNA]</scope>
    <source>
        <strain evidence="2">DSM 26</strain>
    </source>
</reference>
<dbReference type="GeneID" id="66872082"/>
<accession>A0A0L0QKB8</accession>
<dbReference type="PATRIC" id="fig|1473.5.peg.711"/>
<evidence type="ECO:0000313" key="1">
    <source>
        <dbReference type="EMBL" id="KNE19065.1"/>
    </source>
</evidence>
<proteinExistence type="predicted"/>
<organism evidence="1 2">
    <name type="scientific">Virgibacillus pantothenticus</name>
    <dbReference type="NCBI Taxonomy" id="1473"/>
    <lineage>
        <taxon>Bacteria</taxon>
        <taxon>Bacillati</taxon>
        <taxon>Bacillota</taxon>
        <taxon>Bacilli</taxon>
        <taxon>Bacillales</taxon>
        <taxon>Bacillaceae</taxon>
        <taxon>Virgibacillus</taxon>
    </lineage>
</organism>
<comment type="caution">
    <text evidence="1">The sequence shown here is derived from an EMBL/GenBank/DDBJ whole genome shotgun (WGS) entry which is preliminary data.</text>
</comment>
<evidence type="ECO:0000313" key="2">
    <source>
        <dbReference type="Proteomes" id="UP000036780"/>
    </source>
</evidence>
<dbReference type="AlphaFoldDB" id="A0A0L0QKB8"/>
<dbReference type="OrthoDB" id="2888048at2"/>
<name>A0A0L0QKB8_VIRPA</name>
<gene>
    <name evidence="1" type="ORF">AFK71_10925</name>
</gene>
<dbReference type="RefSeq" id="WP_050351567.1">
    <property type="nucleotide sequence ID" value="NZ_CP073011.1"/>
</dbReference>